<dbReference type="GO" id="GO:0030313">
    <property type="term" value="C:cell envelope"/>
    <property type="evidence" value="ECO:0007669"/>
    <property type="project" value="UniProtKB-SubCell"/>
</dbReference>
<protein>
    <submittedName>
        <fullName evidence="6">Erythritol transport system substrate-binding protein</fullName>
    </submittedName>
</protein>
<evidence type="ECO:0000256" key="2">
    <source>
        <dbReference type="ARBA" id="ARBA00007639"/>
    </source>
</evidence>
<evidence type="ECO:0000256" key="1">
    <source>
        <dbReference type="ARBA" id="ARBA00004196"/>
    </source>
</evidence>
<feature type="chain" id="PRO_5010336241" evidence="4">
    <location>
        <begin position="25"/>
        <end position="313"/>
    </location>
</feature>
<evidence type="ECO:0000313" key="6">
    <source>
        <dbReference type="EMBL" id="SDR25996.1"/>
    </source>
</evidence>
<accession>A0A1H1HLS9</accession>
<evidence type="ECO:0000313" key="7">
    <source>
        <dbReference type="Proteomes" id="UP000183487"/>
    </source>
</evidence>
<keyword evidence="7" id="KW-1185">Reference proteome</keyword>
<keyword evidence="3 4" id="KW-0732">Signal</keyword>
<dbReference type="InterPro" id="IPR025997">
    <property type="entry name" value="SBP_2_dom"/>
</dbReference>
<dbReference type="OrthoDB" id="9805127at2"/>
<dbReference type="EMBL" id="FNKP01000002">
    <property type="protein sequence ID" value="SDR25996.1"/>
    <property type="molecule type" value="Genomic_DNA"/>
</dbReference>
<dbReference type="PANTHER" id="PTHR46847">
    <property type="entry name" value="D-ALLOSE-BINDING PERIPLASMIC PROTEIN-RELATED"/>
    <property type="match status" value="1"/>
</dbReference>
<dbReference type="GO" id="GO:0030246">
    <property type="term" value="F:carbohydrate binding"/>
    <property type="evidence" value="ECO:0007669"/>
    <property type="project" value="UniProtKB-ARBA"/>
</dbReference>
<dbReference type="SUPFAM" id="SSF53822">
    <property type="entry name" value="Periplasmic binding protein-like I"/>
    <property type="match status" value="1"/>
</dbReference>
<dbReference type="RefSeq" id="WP_074767927.1">
    <property type="nucleotide sequence ID" value="NZ_FNKP01000002.1"/>
</dbReference>
<dbReference type="Pfam" id="PF13407">
    <property type="entry name" value="Peripla_BP_4"/>
    <property type="match status" value="1"/>
</dbReference>
<dbReference type="AlphaFoldDB" id="A0A1H1HLS9"/>
<evidence type="ECO:0000256" key="4">
    <source>
        <dbReference type="SAM" id="SignalP"/>
    </source>
</evidence>
<sequence length="313" mass="33438">MWKKLAVAAAVTASIVGMLEPAQAASKGTIAILVNALDNPYYAAEAKGAEQEAKKLGYDTIVLSHGEDVNKQNELVNLVIGKGVKGIVLDNADSNSSVATVRTAQEKKVPVVLINREIPKDGIAIAQLSHNNLQAGTEVAQRFVETIGEKGEYVELTCNLADKNCVTRSQAFHQVLDQYPDLKMVARQDAKGALLPGKQAMDSILQEHPHIKGVISGNGPVALGAIASLDSAGRKDVVVMGIDGSNDERDSVLAGKLKATVMLQAQGIAIHGVDLLDKYIKTGKTGEPERQLFRGILITKDNASKVNDFYYTK</sequence>
<dbReference type="InterPro" id="IPR028082">
    <property type="entry name" value="Peripla_BP_I"/>
</dbReference>
<comment type="subcellular location">
    <subcellularLocation>
        <location evidence="1">Cell envelope</location>
    </subcellularLocation>
</comment>
<reference evidence="7" key="1">
    <citation type="submission" date="2016-10" db="EMBL/GenBank/DDBJ databases">
        <authorList>
            <person name="Varghese N."/>
        </authorList>
    </citation>
    <scope>NUCLEOTIDE SEQUENCE [LARGE SCALE GENOMIC DNA]</scope>
    <source>
        <strain evidence="7">GAS106B</strain>
    </source>
</reference>
<dbReference type="PANTHER" id="PTHR46847:SF1">
    <property type="entry name" value="D-ALLOSE-BINDING PERIPLASMIC PROTEIN-RELATED"/>
    <property type="match status" value="1"/>
</dbReference>
<dbReference type="Proteomes" id="UP000183487">
    <property type="component" value="Unassembled WGS sequence"/>
</dbReference>
<evidence type="ECO:0000256" key="3">
    <source>
        <dbReference type="ARBA" id="ARBA00022729"/>
    </source>
</evidence>
<feature type="domain" description="Periplasmic binding protein" evidence="5">
    <location>
        <begin position="30"/>
        <end position="284"/>
    </location>
</feature>
<dbReference type="CDD" id="cd19967">
    <property type="entry name" value="PBP1_TmRBP-like"/>
    <property type="match status" value="1"/>
</dbReference>
<organism evidence="6 7">
    <name type="scientific">Paraburkholderia fungorum</name>
    <dbReference type="NCBI Taxonomy" id="134537"/>
    <lineage>
        <taxon>Bacteria</taxon>
        <taxon>Pseudomonadati</taxon>
        <taxon>Pseudomonadota</taxon>
        <taxon>Betaproteobacteria</taxon>
        <taxon>Burkholderiales</taxon>
        <taxon>Burkholderiaceae</taxon>
        <taxon>Paraburkholderia</taxon>
    </lineage>
</organism>
<evidence type="ECO:0000259" key="5">
    <source>
        <dbReference type="Pfam" id="PF13407"/>
    </source>
</evidence>
<dbReference type="Gene3D" id="3.40.50.2300">
    <property type="match status" value="2"/>
</dbReference>
<gene>
    <name evidence="6" type="ORF">SAMN05443245_4017</name>
</gene>
<feature type="signal peptide" evidence="4">
    <location>
        <begin position="1"/>
        <end position="24"/>
    </location>
</feature>
<proteinExistence type="inferred from homology"/>
<name>A0A1H1HLS9_9BURK</name>
<comment type="similarity">
    <text evidence="2">Belongs to the bacterial solute-binding protein 2 family.</text>
</comment>